<dbReference type="Proteomes" id="UP000003416">
    <property type="component" value="Unassembled WGS sequence"/>
</dbReference>
<evidence type="ECO:0000313" key="1">
    <source>
        <dbReference type="EMBL" id="EGF49953.1"/>
    </source>
</evidence>
<proteinExistence type="predicted"/>
<reference evidence="1 2" key="1">
    <citation type="submission" date="2011-02" db="EMBL/GenBank/DDBJ databases">
        <authorList>
            <person name="Weinstock G."/>
            <person name="Sodergren E."/>
            <person name="Clifton S."/>
            <person name="Fulton L."/>
            <person name="Fulton B."/>
            <person name="Courtney L."/>
            <person name="Fronick C."/>
            <person name="Harrison M."/>
            <person name="Strong C."/>
            <person name="Farmer C."/>
            <person name="Delahaunty K."/>
            <person name="Markovic C."/>
            <person name="Hall O."/>
            <person name="Minx P."/>
            <person name="Tomlinson C."/>
            <person name="Mitreva M."/>
            <person name="Hou S."/>
            <person name="Chen J."/>
            <person name="Wollam A."/>
            <person name="Pepin K.H."/>
            <person name="Johnson M."/>
            <person name="Bhonagiri V."/>
            <person name="Zhang X."/>
            <person name="Suruliraj S."/>
            <person name="Warren W."/>
            <person name="Chinwalla A."/>
            <person name="Mardis E.R."/>
            <person name="Wilson R.K."/>
        </authorList>
    </citation>
    <scope>NUCLEOTIDE SEQUENCE [LARGE SCALE GENOMIC DNA]</scope>
    <source>
        <strain evidence="1 2">YIT 12057</strain>
    </source>
</reference>
<comment type="caution">
    <text evidence="1">The sequence shown here is derived from an EMBL/GenBank/DDBJ whole genome shotgun (WGS) entry which is preliminary data.</text>
</comment>
<dbReference type="RefSeq" id="WP_009127009.1">
    <property type="nucleotide sequence ID" value="NZ_GL882695.1"/>
</dbReference>
<protein>
    <submittedName>
        <fullName evidence="1">Conserved domain protein</fullName>
    </submittedName>
</protein>
<gene>
    <name evidence="1" type="ORF">HMPREF9446_03841</name>
</gene>
<sequence length="134" mass="15201">MKYFIEEECTRSDTAKAKGIDNTPSAEHKAHIKESIETSIIPEKINVSVSYFNGEELSLFPNIPPFKKRDCFSHSASENNIHNTYSAINNGIEFFDVLVNSPFYTRFSPQFRYALWVFCKSTSDISPDMSSAGQ</sequence>
<dbReference type="HOGENOM" id="CLU_1891960_0_0_10"/>
<dbReference type="STRING" id="763034.HMPREF9446_03841"/>
<accession>F3PYJ3</accession>
<dbReference type="EMBL" id="AFBN01000112">
    <property type="protein sequence ID" value="EGF49953.1"/>
    <property type="molecule type" value="Genomic_DNA"/>
</dbReference>
<dbReference type="AlphaFoldDB" id="F3PYJ3"/>
<evidence type="ECO:0000313" key="2">
    <source>
        <dbReference type="Proteomes" id="UP000003416"/>
    </source>
</evidence>
<organism evidence="1 2">
    <name type="scientific">Bacteroides fluxus YIT 12057</name>
    <dbReference type="NCBI Taxonomy" id="763034"/>
    <lineage>
        <taxon>Bacteria</taxon>
        <taxon>Pseudomonadati</taxon>
        <taxon>Bacteroidota</taxon>
        <taxon>Bacteroidia</taxon>
        <taxon>Bacteroidales</taxon>
        <taxon>Bacteroidaceae</taxon>
        <taxon>Bacteroides</taxon>
    </lineage>
</organism>
<keyword evidence="2" id="KW-1185">Reference proteome</keyword>
<name>F3PYJ3_9BACE</name>
<dbReference type="GeneID" id="86051405"/>